<feature type="domain" description="4Fe-4S ferredoxin-type" evidence="5">
    <location>
        <begin position="77"/>
        <end position="106"/>
    </location>
</feature>
<dbReference type="PROSITE" id="PS51379">
    <property type="entry name" value="4FE4S_FER_2"/>
    <property type="match status" value="2"/>
</dbReference>
<evidence type="ECO:0000259" key="5">
    <source>
        <dbReference type="PROSITE" id="PS51379"/>
    </source>
</evidence>
<dbReference type="AlphaFoldDB" id="A0A1J5PBR0"/>
<keyword evidence="3" id="KW-0408">Iron</keyword>
<dbReference type="InterPro" id="IPR050954">
    <property type="entry name" value="ET_IronSulfur_Cluster-Binding"/>
</dbReference>
<gene>
    <name evidence="6" type="primary">dmsB_2</name>
    <name evidence="6" type="ORF">MOTE_02730</name>
</gene>
<comment type="caution">
    <text evidence="6">The sequence shown here is derived from an EMBL/GenBank/DDBJ whole genome shotgun (WGS) entry which is preliminary data.</text>
</comment>
<evidence type="ECO:0000256" key="3">
    <source>
        <dbReference type="ARBA" id="ARBA00023004"/>
    </source>
</evidence>
<protein>
    <submittedName>
        <fullName evidence="6">Anaerobic dimethyl sulfoxide reductase chain B</fullName>
    </submittedName>
</protein>
<dbReference type="PANTHER" id="PTHR43177:SF9">
    <property type="entry name" value="PROTEIN NRFC"/>
    <property type="match status" value="1"/>
</dbReference>
<keyword evidence="1" id="KW-0004">4Fe-4S</keyword>
<evidence type="ECO:0000256" key="2">
    <source>
        <dbReference type="ARBA" id="ARBA00022723"/>
    </source>
</evidence>
<accession>A0A1J5PBR0</accession>
<evidence type="ECO:0000313" key="7">
    <source>
        <dbReference type="Proteomes" id="UP000182811"/>
    </source>
</evidence>
<dbReference type="PANTHER" id="PTHR43177">
    <property type="entry name" value="PROTEIN NRFC"/>
    <property type="match status" value="1"/>
</dbReference>
<evidence type="ECO:0000256" key="1">
    <source>
        <dbReference type="ARBA" id="ARBA00022485"/>
    </source>
</evidence>
<keyword evidence="2" id="KW-0479">Metal-binding</keyword>
<dbReference type="CDD" id="cd16371">
    <property type="entry name" value="DMSOR_beta_like"/>
    <property type="match status" value="1"/>
</dbReference>
<dbReference type="PROSITE" id="PS00198">
    <property type="entry name" value="4FE4S_FER_1"/>
    <property type="match status" value="1"/>
</dbReference>
<name>A0A1J5PBR0_NEOTH</name>
<dbReference type="EMBL" id="MDDC01000002">
    <property type="protein sequence ID" value="OIQ61197.1"/>
    <property type="molecule type" value="Genomic_DNA"/>
</dbReference>
<sequence length="183" mass="21090">MKQLAFWLRPERCVGCRNCQLACKNEHRTAARINWRRVQEGEDNDRRYFISLACNHCRNPECFRVCPEKAYWKRRDGVVLHLPRRCQGCQACVRACPYQAPRYNPETRKAEKCDFCHKRLDQGLPPACVAACPTGALGIVAWSEDLGEAPYAGWPGFLPDPALTRPSLQFTREKRGRHFLQQG</sequence>
<dbReference type="InterPro" id="IPR017900">
    <property type="entry name" value="4Fe4S_Fe_S_CS"/>
</dbReference>
<dbReference type="OrthoDB" id="9810688at2"/>
<dbReference type="SUPFAM" id="SSF54862">
    <property type="entry name" value="4Fe-4S ferredoxins"/>
    <property type="match status" value="1"/>
</dbReference>
<proteinExistence type="predicted"/>
<evidence type="ECO:0000313" key="6">
    <source>
        <dbReference type="EMBL" id="OIQ61197.1"/>
    </source>
</evidence>
<reference evidence="6 7" key="1">
    <citation type="submission" date="2016-08" db="EMBL/GenBank/DDBJ databases">
        <title>Genome-based comparison of Moorella thermoacetic strains.</title>
        <authorList>
            <person name="Poehlein A."/>
            <person name="Bengelsdorf F.R."/>
            <person name="Esser C."/>
            <person name="Duerre P."/>
            <person name="Daniel R."/>
        </authorList>
    </citation>
    <scope>NUCLEOTIDE SEQUENCE [LARGE SCALE GENOMIC DNA]</scope>
    <source>
        <strain evidence="6 7">DSM 21394</strain>
    </source>
</reference>
<dbReference type="Pfam" id="PF12800">
    <property type="entry name" value="Fer4_4"/>
    <property type="match status" value="1"/>
</dbReference>
<keyword evidence="4" id="KW-0411">Iron-sulfur</keyword>
<feature type="domain" description="4Fe-4S ferredoxin-type" evidence="5">
    <location>
        <begin position="4"/>
        <end position="33"/>
    </location>
</feature>
<organism evidence="6 7">
    <name type="scientific">Neomoorella thermoacetica</name>
    <name type="common">Clostridium thermoaceticum</name>
    <dbReference type="NCBI Taxonomy" id="1525"/>
    <lineage>
        <taxon>Bacteria</taxon>
        <taxon>Bacillati</taxon>
        <taxon>Bacillota</taxon>
        <taxon>Clostridia</taxon>
        <taxon>Neomoorellales</taxon>
        <taxon>Neomoorellaceae</taxon>
        <taxon>Neomoorella</taxon>
    </lineage>
</organism>
<dbReference type="InterPro" id="IPR017896">
    <property type="entry name" value="4Fe4S_Fe-S-bd"/>
</dbReference>
<dbReference type="Gene3D" id="3.30.70.20">
    <property type="match status" value="2"/>
</dbReference>
<dbReference type="GO" id="GO:0046872">
    <property type="term" value="F:metal ion binding"/>
    <property type="evidence" value="ECO:0007669"/>
    <property type="project" value="UniProtKB-KW"/>
</dbReference>
<dbReference type="GO" id="GO:0051539">
    <property type="term" value="F:4 iron, 4 sulfur cluster binding"/>
    <property type="evidence" value="ECO:0007669"/>
    <property type="project" value="UniProtKB-KW"/>
</dbReference>
<dbReference type="Proteomes" id="UP000182811">
    <property type="component" value="Unassembled WGS sequence"/>
</dbReference>
<dbReference type="Pfam" id="PF13247">
    <property type="entry name" value="Fer4_11"/>
    <property type="match status" value="1"/>
</dbReference>
<evidence type="ECO:0000256" key="4">
    <source>
        <dbReference type="ARBA" id="ARBA00023014"/>
    </source>
</evidence>